<reference evidence="2 3" key="1">
    <citation type="submission" date="2024-03" db="EMBL/GenBank/DDBJ databases">
        <title>Human intestinal bacterial collection.</title>
        <authorList>
            <person name="Pauvert C."/>
            <person name="Hitch T.C.A."/>
            <person name="Clavel T."/>
        </authorList>
    </citation>
    <scope>NUCLEOTIDE SEQUENCE [LARGE SCALE GENOMIC DNA]</scope>
    <source>
        <strain evidence="2 3">CLA-AA-H78B</strain>
    </source>
</reference>
<protein>
    <submittedName>
        <fullName evidence="2">EpsG family protein</fullName>
    </submittedName>
</protein>
<sequence>MNLYLIVLLLLAAGAVLEWFKPKYQQKIFTVCWCVTTAVVALRFGQGTDYATYEGIYRTIPAVIDLTKGYICGFYPEMGWRLFCAFFKLFQAPFWTVTMAAAVIEMLLLGRFLKKYVPYQTTGLFLSYPVLIFVYMVSGLRQAMAICIFLGLVLPFYLEKKWIQYVIGVLIAASFHKVGYGWLVLVIAYYIPVWGMVTLTGAAMVVGLVIQIPVVEQLILGILPFYHMTHFLTEGSMSLFAVGERVVSFAVLLMLYIWLCRQKEEIPKWVQQLFKVYICGVCFYMLMSGNAYYASRYATIFKVVECAVAAGLVACCRSSEDMMITEKPHIGTGIPFRKYVGTGVMTFFLCLTLVMGVKNLNAAVSEGGYDKLGVNLFTYPYVSVLNQQKINDYYDYQEKTDQMYEYNLEDQQLWMLESQEEP</sequence>
<feature type="transmembrane region" description="Helical" evidence="1">
    <location>
        <begin position="272"/>
        <end position="293"/>
    </location>
</feature>
<keyword evidence="3" id="KW-1185">Reference proteome</keyword>
<feature type="transmembrane region" description="Helical" evidence="1">
    <location>
        <begin position="339"/>
        <end position="357"/>
    </location>
</feature>
<comment type="caution">
    <text evidence="2">The sequence shown here is derived from an EMBL/GenBank/DDBJ whole genome shotgun (WGS) entry which is preliminary data.</text>
</comment>
<dbReference type="Pfam" id="PF14897">
    <property type="entry name" value="EpsG"/>
    <property type="match status" value="1"/>
</dbReference>
<dbReference type="RefSeq" id="WP_349145061.1">
    <property type="nucleotide sequence ID" value="NZ_JBBMFC010000033.1"/>
</dbReference>
<organism evidence="2 3">
    <name type="scientific">Hominiventricola aquisgranensis</name>
    <dbReference type="NCBI Taxonomy" id="3133164"/>
    <lineage>
        <taxon>Bacteria</taxon>
        <taxon>Bacillati</taxon>
        <taxon>Bacillota</taxon>
        <taxon>Clostridia</taxon>
        <taxon>Lachnospirales</taxon>
        <taxon>Lachnospiraceae</taxon>
        <taxon>Hominiventricola</taxon>
    </lineage>
</organism>
<feature type="transmembrane region" description="Helical" evidence="1">
    <location>
        <begin position="238"/>
        <end position="260"/>
    </location>
</feature>
<evidence type="ECO:0000256" key="1">
    <source>
        <dbReference type="SAM" id="Phobius"/>
    </source>
</evidence>
<proteinExistence type="predicted"/>
<evidence type="ECO:0000313" key="3">
    <source>
        <dbReference type="Proteomes" id="UP001470288"/>
    </source>
</evidence>
<feature type="transmembrane region" description="Helical" evidence="1">
    <location>
        <begin position="92"/>
        <end position="113"/>
    </location>
</feature>
<feature type="transmembrane region" description="Helical" evidence="1">
    <location>
        <begin position="162"/>
        <end position="191"/>
    </location>
</feature>
<dbReference type="InterPro" id="IPR049458">
    <property type="entry name" value="EpsG-like"/>
</dbReference>
<feature type="transmembrane region" description="Helical" evidence="1">
    <location>
        <begin position="203"/>
        <end position="226"/>
    </location>
</feature>
<evidence type="ECO:0000313" key="2">
    <source>
        <dbReference type="EMBL" id="MEQ2579918.1"/>
    </source>
</evidence>
<dbReference type="Proteomes" id="UP001470288">
    <property type="component" value="Unassembled WGS sequence"/>
</dbReference>
<keyword evidence="1" id="KW-0472">Membrane</keyword>
<gene>
    <name evidence="2" type="ORF">WMO62_13980</name>
</gene>
<keyword evidence="1" id="KW-0812">Transmembrane</keyword>
<feature type="transmembrane region" description="Helical" evidence="1">
    <location>
        <begin position="125"/>
        <end position="156"/>
    </location>
</feature>
<name>A0ABV1I3Z9_9FIRM</name>
<accession>A0ABV1I3Z9</accession>
<dbReference type="EMBL" id="JBBMFC010000033">
    <property type="protein sequence ID" value="MEQ2579918.1"/>
    <property type="molecule type" value="Genomic_DNA"/>
</dbReference>
<keyword evidence="1" id="KW-1133">Transmembrane helix</keyword>